<gene>
    <name evidence="9" type="ORF">EYC84_009369</name>
</gene>
<keyword evidence="5" id="KW-0539">Nucleus</keyword>
<name>A0A5M9J8J6_MONFR</name>
<dbReference type="PANTHER" id="PTHR45750">
    <property type="entry name" value="GH11602P"/>
    <property type="match status" value="1"/>
</dbReference>
<accession>A0A5M9J8J6</accession>
<dbReference type="Proteomes" id="UP000322873">
    <property type="component" value="Unassembled WGS sequence"/>
</dbReference>
<comment type="subcellular location">
    <subcellularLocation>
        <location evidence="1">Nucleus</location>
    </subcellularLocation>
</comment>
<evidence type="ECO:0000256" key="3">
    <source>
        <dbReference type="ARBA" id="ARBA00023117"/>
    </source>
</evidence>
<evidence type="ECO:0000256" key="6">
    <source>
        <dbReference type="PROSITE-ProRule" id="PRU00035"/>
    </source>
</evidence>
<keyword evidence="4" id="KW-0010">Activator</keyword>
<dbReference type="Pfam" id="PF00583">
    <property type="entry name" value="Acetyltransf_1"/>
    <property type="match status" value="1"/>
</dbReference>
<evidence type="ECO:0000256" key="5">
    <source>
        <dbReference type="ARBA" id="ARBA00023242"/>
    </source>
</evidence>
<dbReference type="PANTHER" id="PTHR45750:SF3">
    <property type="entry name" value="HISTONE ACETYLTRANSFERASE"/>
    <property type="match status" value="1"/>
</dbReference>
<dbReference type="GO" id="GO:0000123">
    <property type="term" value="C:histone acetyltransferase complex"/>
    <property type="evidence" value="ECO:0007669"/>
    <property type="project" value="TreeGrafter"/>
</dbReference>
<organism evidence="9 10">
    <name type="scientific">Monilinia fructicola</name>
    <name type="common">Brown rot fungus</name>
    <name type="synonym">Ciboria fructicola</name>
    <dbReference type="NCBI Taxonomy" id="38448"/>
    <lineage>
        <taxon>Eukaryota</taxon>
        <taxon>Fungi</taxon>
        <taxon>Dikarya</taxon>
        <taxon>Ascomycota</taxon>
        <taxon>Pezizomycotina</taxon>
        <taxon>Leotiomycetes</taxon>
        <taxon>Helotiales</taxon>
        <taxon>Sclerotiniaceae</taxon>
        <taxon>Monilinia</taxon>
    </lineage>
</organism>
<sequence length="354" mass="40638">MAEQIEFRVVKNDGSESSLITLARFQKLVQAALPRMDHDSIRQTVFDPNNTSFVMVQKAGDPVQTEEVIAGVAYRVWEARRFVELVYLVVNKNKHKTGLGSRLMNHFKDEVKSSMAENVMEILTYADNFAVGFFKKQGFTKDITLEKRVWGGIINDYVESILMQCTLLPRIRYANAAAMLRLQKEASMARIATLATSSRNDIVHAPPAQWQQGVIAPIDPVDIPAIRASGWTRTVGPRPYFTPLKEFLDYLKTGEHSEAYLTSFLNPVDVLTYPDYRTRIVKPMDFLTIEENLYNGLYKTPKAFIDDVKLIIRNCRMYNDSKSIYCKHAKWLENRMLEFIKGMPEWSHPIDLIN</sequence>
<dbReference type="GO" id="GO:0005634">
    <property type="term" value="C:nucleus"/>
    <property type="evidence" value="ECO:0007669"/>
    <property type="project" value="UniProtKB-SubCell"/>
</dbReference>
<dbReference type="CDD" id="cd04301">
    <property type="entry name" value="NAT_SF"/>
    <property type="match status" value="1"/>
</dbReference>
<dbReference type="PRINTS" id="PR00503">
    <property type="entry name" value="BROMODOMAIN"/>
</dbReference>
<feature type="domain" description="Bromo" evidence="7">
    <location>
        <begin position="256"/>
        <end position="326"/>
    </location>
</feature>
<dbReference type="AlphaFoldDB" id="A0A5M9J8J6"/>
<dbReference type="GO" id="GO:0010484">
    <property type="term" value="F:histone H3 acetyltransferase activity"/>
    <property type="evidence" value="ECO:0007669"/>
    <property type="project" value="TreeGrafter"/>
</dbReference>
<dbReference type="Gene3D" id="3.40.630.30">
    <property type="match status" value="1"/>
</dbReference>
<dbReference type="InterPro" id="IPR036427">
    <property type="entry name" value="Bromodomain-like_sf"/>
</dbReference>
<keyword evidence="10" id="KW-1185">Reference proteome</keyword>
<dbReference type="InterPro" id="IPR037800">
    <property type="entry name" value="GCN5"/>
</dbReference>
<reference evidence="9 10" key="1">
    <citation type="submission" date="2019-06" db="EMBL/GenBank/DDBJ databases">
        <title>Genome Sequence of the Brown Rot Fungal Pathogen Monilinia fructicola.</title>
        <authorList>
            <person name="De Miccolis Angelini R.M."/>
            <person name="Landi L."/>
            <person name="Abate D."/>
            <person name="Pollastro S."/>
            <person name="Romanazzi G."/>
            <person name="Faretra F."/>
        </authorList>
    </citation>
    <scope>NUCLEOTIDE SEQUENCE [LARGE SCALE GENOMIC DNA]</scope>
    <source>
        <strain evidence="9 10">Mfrc123</strain>
    </source>
</reference>
<evidence type="ECO:0000313" key="9">
    <source>
        <dbReference type="EMBL" id="KAA8565511.1"/>
    </source>
</evidence>
<comment type="similarity">
    <text evidence="2">Belongs to the acetyltransferase family. GCN5 subfamily.</text>
</comment>
<dbReference type="GO" id="GO:0045944">
    <property type="term" value="P:positive regulation of transcription by RNA polymerase II"/>
    <property type="evidence" value="ECO:0007669"/>
    <property type="project" value="TreeGrafter"/>
</dbReference>
<dbReference type="Pfam" id="PF00439">
    <property type="entry name" value="Bromodomain"/>
    <property type="match status" value="1"/>
</dbReference>
<dbReference type="SMART" id="SM00297">
    <property type="entry name" value="BROMO"/>
    <property type="match status" value="1"/>
</dbReference>
<dbReference type="InterPro" id="IPR001487">
    <property type="entry name" value="Bromodomain"/>
</dbReference>
<feature type="domain" description="N-acetyltransferase" evidence="8">
    <location>
        <begin position="5"/>
        <end position="168"/>
    </location>
</feature>
<dbReference type="InterPro" id="IPR016181">
    <property type="entry name" value="Acyl_CoA_acyltransferase"/>
</dbReference>
<comment type="caution">
    <text evidence="9">The sequence shown here is derived from an EMBL/GenBank/DDBJ whole genome shotgun (WGS) entry which is preliminary data.</text>
</comment>
<proteinExistence type="inferred from homology"/>
<evidence type="ECO:0000313" key="10">
    <source>
        <dbReference type="Proteomes" id="UP000322873"/>
    </source>
</evidence>
<dbReference type="PROSITE" id="PS51186">
    <property type="entry name" value="GNAT"/>
    <property type="match status" value="1"/>
</dbReference>
<dbReference type="EMBL" id="VICG01000013">
    <property type="protein sequence ID" value="KAA8565511.1"/>
    <property type="molecule type" value="Genomic_DNA"/>
</dbReference>
<dbReference type="VEuPathDB" id="FungiDB:MFRU_006g00950"/>
<evidence type="ECO:0000259" key="7">
    <source>
        <dbReference type="PROSITE" id="PS50014"/>
    </source>
</evidence>
<protein>
    <submittedName>
        <fullName evidence="9">Uncharacterized protein</fullName>
    </submittedName>
</protein>
<evidence type="ECO:0000256" key="1">
    <source>
        <dbReference type="ARBA" id="ARBA00004123"/>
    </source>
</evidence>
<dbReference type="SUPFAM" id="SSF47370">
    <property type="entry name" value="Bromodomain"/>
    <property type="match status" value="1"/>
</dbReference>
<evidence type="ECO:0000256" key="4">
    <source>
        <dbReference type="ARBA" id="ARBA00023159"/>
    </source>
</evidence>
<dbReference type="InterPro" id="IPR000182">
    <property type="entry name" value="GNAT_dom"/>
</dbReference>
<keyword evidence="3 6" id="KW-0103">Bromodomain</keyword>
<dbReference type="Gene3D" id="1.20.920.10">
    <property type="entry name" value="Bromodomain-like"/>
    <property type="match status" value="1"/>
</dbReference>
<dbReference type="SUPFAM" id="SSF55729">
    <property type="entry name" value="Acyl-CoA N-acyltransferases (Nat)"/>
    <property type="match status" value="1"/>
</dbReference>
<dbReference type="PROSITE" id="PS50014">
    <property type="entry name" value="BROMODOMAIN_2"/>
    <property type="match status" value="1"/>
</dbReference>
<evidence type="ECO:0000256" key="2">
    <source>
        <dbReference type="ARBA" id="ARBA00008607"/>
    </source>
</evidence>
<evidence type="ECO:0000259" key="8">
    <source>
        <dbReference type="PROSITE" id="PS51186"/>
    </source>
</evidence>